<evidence type="ECO:0000256" key="1">
    <source>
        <dbReference type="ARBA" id="ARBA00008072"/>
    </source>
</evidence>
<dbReference type="Proteomes" id="UP000241462">
    <property type="component" value="Unassembled WGS sequence"/>
</dbReference>
<feature type="domain" description="Enoyl reductase (ER)" evidence="3">
    <location>
        <begin position="13"/>
        <end position="343"/>
    </location>
</feature>
<dbReference type="AlphaFoldDB" id="A0A2T3A4V2"/>
<dbReference type="EMBL" id="KZ678469">
    <property type="protein sequence ID" value="PSR82832.1"/>
    <property type="molecule type" value="Genomic_DNA"/>
</dbReference>
<organism evidence="4 5">
    <name type="scientific">Coniella lustricola</name>
    <dbReference type="NCBI Taxonomy" id="2025994"/>
    <lineage>
        <taxon>Eukaryota</taxon>
        <taxon>Fungi</taxon>
        <taxon>Dikarya</taxon>
        <taxon>Ascomycota</taxon>
        <taxon>Pezizomycotina</taxon>
        <taxon>Sordariomycetes</taxon>
        <taxon>Sordariomycetidae</taxon>
        <taxon>Diaporthales</taxon>
        <taxon>Schizoparmaceae</taxon>
        <taxon>Coniella</taxon>
    </lineage>
</organism>
<dbReference type="OrthoDB" id="3509362at2759"/>
<dbReference type="PANTHER" id="PTHR45348:SF2">
    <property type="entry name" value="ZINC-TYPE ALCOHOL DEHYDROGENASE-LIKE PROTEIN C2E1P3.01"/>
    <property type="match status" value="1"/>
</dbReference>
<dbReference type="Gene3D" id="3.40.50.720">
    <property type="entry name" value="NAD(P)-binding Rossmann-like Domain"/>
    <property type="match status" value="1"/>
</dbReference>
<dbReference type="SUPFAM" id="SSF50129">
    <property type="entry name" value="GroES-like"/>
    <property type="match status" value="1"/>
</dbReference>
<dbReference type="InterPro" id="IPR020843">
    <property type="entry name" value="ER"/>
</dbReference>
<gene>
    <name evidence="4" type="ORF">BD289DRAFT_483614</name>
</gene>
<dbReference type="CDD" id="cd08249">
    <property type="entry name" value="enoyl_reductase_like"/>
    <property type="match status" value="1"/>
</dbReference>
<dbReference type="GO" id="GO:0016651">
    <property type="term" value="F:oxidoreductase activity, acting on NAD(P)H"/>
    <property type="evidence" value="ECO:0007669"/>
    <property type="project" value="InterPro"/>
</dbReference>
<dbReference type="InterPro" id="IPR047122">
    <property type="entry name" value="Trans-enoyl_RdTase-like"/>
</dbReference>
<sequence length="345" mass="36539">MSRPANKAAYLHATNTRLSVQESPYPTLATPDSILIKTKAVAINPVDTAIQTLGPACFTFITLPTILGFDVAGQVLAVGSGVTRFQVGDRVAGLAENGLQEYTLLVEHLTVKLPSGEGERVTWEQAATLPMGVSVSTKMLFDEELLGMKLPTAEQKAVNGETVLIWGGSTSMASCAIQLAVAAGYEVITTASPHNFDYVKKLGASQVFDYNDPHIRDQLLAAFKDKTTAGAVANGGILDDRGAEIVEICAAVVKSCPGKRFVAMTMVPTWGPSFEGVELKFVEPLKGRHEIASAVFHEYLPAALASGAFQPAPKAEVVGHGLEAAQEAFETLKKGVSAKKIVITI</sequence>
<dbReference type="InParanoid" id="A0A2T3A4V2"/>
<evidence type="ECO:0000256" key="2">
    <source>
        <dbReference type="ARBA" id="ARBA00023002"/>
    </source>
</evidence>
<comment type="similarity">
    <text evidence="1">Belongs to the zinc-containing alcohol dehydrogenase family.</text>
</comment>
<dbReference type="SUPFAM" id="SSF51735">
    <property type="entry name" value="NAD(P)-binding Rossmann-fold domains"/>
    <property type="match status" value="1"/>
</dbReference>
<dbReference type="InterPro" id="IPR011032">
    <property type="entry name" value="GroES-like_sf"/>
</dbReference>
<protein>
    <submittedName>
        <fullName evidence="4">Chaperonin 10-like protein</fullName>
    </submittedName>
</protein>
<reference evidence="4 5" key="1">
    <citation type="journal article" date="2018" name="Mycol. Prog.">
        <title>Coniella lustricola, a new species from submerged detritus.</title>
        <authorList>
            <person name="Raudabaugh D.B."/>
            <person name="Iturriaga T."/>
            <person name="Carver A."/>
            <person name="Mondo S."/>
            <person name="Pangilinan J."/>
            <person name="Lipzen A."/>
            <person name="He G."/>
            <person name="Amirebrahimi M."/>
            <person name="Grigoriev I.V."/>
            <person name="Miller A.N."/>
        </authorList>
    </citation>
    <scope>NUCLEOTIDE SEQUENCE [LARGE SCALE GENOMIC DNA]</scope>
    <source>
        <strain evidence="4 5">B22-T-1</strain>
    </source>
</reference>
<keyword evidence="2" id="KW-0560">Oxidoreductase</keyword>
<dbReference type="Pfam" id="PF08240">
    <property type="entry name" value="ADH_N"/>
    <property type="match status" value="1"/>
</dbReference>
<dbReference type="InterPro" id="IPR036291">
    <property type="entry name" value="NAD(P)-bd_dom_sf"/>
</dbReference>
<evidence type="ECO:0000259" key="3">
    <source>
        <dbReference type="SMART" id="SM00829"/>
    </source>
</evidence>
<dbReference type="InterPro" id="IPR013154">
    <property type="entry name" value="ADH-like_N"/>
</dbReference>
<evidence type="ECO:0000313" key="4">
    <source>
        <dbReference type="EMBL" id="PSR82832.1"/>
    </source>
</evidence>
<evidence type="ECO:0000313" key="5">
    <source>
        <dbReference type="Proteomes" id="UP000241462"/>
    </source>
</evidence>
<dbReference type="Gene3D" id="3.90.180.10">
    <property type="entry name" value="Medium-chain alcohol dehydrogenases, catalytic domain"/>
    <property type="match status" value="1"/>
</dbReference>
<name>A0A2T3A4V2_9PEZI</name>
<proteinExistence type="inferred from homology"/>
<dbReference type="STRING" id="2025994.A0A2T3A4V2"/>
<keyword evidence="5" id="KW-1185">Reference proteome</keyword>
<dbReference type="SMART" id="SM00829">
    <property type="entry name" value="PKS_ER"/>
    <property type="match status" value="1"/>
</dbReference>
<accession>A0A2T3A4V2</accession>
<dbReference type="PANTHER" id="PTHR45348">
    <property type="entry name" value="HYPOTHETICAL OXIDOREDUCTASE (EUROFUNG)"/>
    <property type="match status" value="1"/>
</dbReference>